<dbReference type="Pfam" id="PF04438">
    <property type="entry name" value="zf-HIT"/>
    <property type="match status" value="1"/>
</dbReference>
<dbReference type="Pfam" id="PF25790">
    <property type="entry name" value="BCD1"/>
    <property type="match status" value="1"/>
</dbReference>
<feature type="compositionally biased region" description="Low complexity" evidence="8">
    <location>
        <begin position="441"/>
        <end position="471"/>
    </location>
</feature>
<feature type="domain" description="HIT-type" evidence="9">
    <location>
        <begin position="6"/>
        <end position="40"/>
    </location>
</feature>
<evidence type="ECO:0000256" key="5">
    <source>
        <dbReference type="ARBA" id="ARBA00049598"/>
    </source>
</evidence>
<name>A0ABY8EP26_MALFU</name>
<dbReference type="Gene3D" id="3.30.60.190">
    <property type="match status" value="1"/>
</dbReference>
<gene>
    <name evidence="10" type="primary">BCD1</name>
    <name evidence="10" type="ORF">GLX27_001943</name>
</gene>
<keyword evidence="3 7" id="KW-0863">Zinc-finger</keyword>
<keyword evidence="2" id="KW-0479">Metal-binding</keyword>
<dbReference type="InterPro" id="IPR051639">
    <property type="entry name" value="BCD1"/>
</dbReference>
<evidence type="ECO:0000256" key="3">
    <source>
        <dbReference type="ARBA" id="ARBA00022771"/>
    </source>
</evidence>
<dbReference type="PROSITE" id="PS51083">
    <property type="entry name" value="ZF_HIT"/>
    <property type="match status" value="1"/>
</dbReference>
<evidence type="ECO:0000259" key="9">
    <source>
        <dbReference type="PROSITE" id="PS51083"/>
    </source>
</evidence>
<dbReference type="Proteomes" id="UP000818624">
    <property type="component" value="Chromosome 2"/>
</dbReference>
<dbReference type="InterPro" id="IPR007529">
    <property type="entry name" value="Znf_HIT"/>
</dbReference>
<evidence type="ECO:0000256" key="8">
    <source>
        <dbReference type="SAM" id="MobiDB-lite"/>
    </source>
</evidence>
<dbReference type="InterPro" id="IPR057721">
    <property type="entry name" value="BCD1_alpha/beta"/>
</dbReference>
<protein>
    <submittedName>
        <fullName evidence="10">Box C/D snoRNA accumulation</fullName>
    </submittedName>
</protein>
<sequence length="483" mass="52172">MRNAPCAVCRAEVAKYTCPFCAAATCSLPCFNEHKANSACASARASHERREAIGAPSSLLLRGERDPSRFVPMRSYDYNQMMQDYQFLSQVGRVVSSTGRNLADARMLQDPGRPNTPARRLPAAQHRRELLSKQIGFLKLPVMLLPEGMSKRQQNRTTYDTKKKQVLYTVQCAFPCARPARMPVAVHALPGTTEVGACLASALSVRDAADEPDRKRPRADDPADLGALGLVHDTSGAERLVPQHETLLLLRVYPLRLRNETTTRFLDWWARKGAAMHDPSASAEPVRAEPLVPQHVLDTVARLHGNEPDTAEEALAWSSTALYVAIPSEASLERVLRSLPDDYGIVEFFELEVWPEDTIRAAERRGRARVLALLPAPREAPAPRKAPGPGANNDSGAAPADDANGRGRASPSPPREPLAVHDTTSAPATVQGGARDEARVAEAPAATVSVPPASRASAPRPASTTAAAESTLVAYASSESEEE</sequence>
<proteinExistence type="inferred from homology"/>
<evidence type="ECO:0000256" key="2">
    <source>
        <dbReference type="ARBA" id="ARBA00022723"/>
    </source>
</evidence>
<evidence type="ECO:0000256" key="6">
    <source>
        <dbReference type="ARBA" id="ARBA00049654"/>
    </source>
</evidence>
<evidence type="ECO:0000256" key="7">
    <source>
        <dbReference type="PROSITE-ProRule" id="PRU00453"/>
    </source>
</evidence>
<evidence type="ECO:0000256" key="4">
    <source>
        <dbReference type="ARBA" id="ARBA00022833"/>
    </source>
</evidence>
<evidence type="ECO:0000313" key="11">
    <source>
        <dbReference type="Proteomes" id="UP000818624"/>
    </source>
</evidence>
<dbReference type="SUPFAM" id="SSF144232">
    <property type="entry name" value="HIT/MYND zinc finger-like"/>
    <property type="match status" value="1"/>
</dbReference>
<dbReference type="CDD" id="cd23023">
    <property type="entry name" value="zf-HIT_BCD1"/>
    <property type="match status" value="1"/>
</dbReference>
<accession>A0ABY8EP26</accession>
<evidence type="ECO:0000256" key="1">
    <source>
        <dbReference type="ARBA" id="ARBA00022553"/>
    </source>
</evidence>
<keyword evidence="1" id="KW-0597">Phosphoprotein</keyword>
<organism evidence="10 11">
    <name type="scientific">Malassezia furfur</name>
    <name type="common">Pityriasis versicolor infection agent</name>
    <name type="synonym">Pityrosporum furfur</name>
    <dbReference type="NCBI Taxonomy" id="55194"/>
    <lineage>
        <taxon>Eukaryota</taxon>
        <taxon>Fungi</taxon>
        <taxon>Dikarya</taxon>
        <taxon>Basidiomycota</taxon>
        <taxon>Ustilaginomycotina</taxon>
        <taxon>Malasseziomycetes</taxon>
        <taxon>Malasseziales</taxon>
        <taxon>Malasseziaceae</taxon>
        <taxon>Malassezia</taxon>
    </lineage>
</organism>
<comment type="function">
    <text evidence="5">Required for box C/D snoRNAs accumulation involved in snoRNA processing, snoRNA transport to the nucleolus and ribosome biogenesis.</text>
</comment>
<dbReference type="PANTHER" id="PTHR13483">
    <property type="entry name" value="BOX C_D SNORNA PROTEIN 1-RELATED"/>
    <property type="match status" value="1"/>
</dbReference>
<keyword evidence="11" id="KW-1185">Reference proteome</keyword>
<dbReference type="EMBL" id="CP046235">
    <property type="protein sequence ID" value="WFD47292.1"/>
    <property type="molecule type" value="Genomic_DNA"/>
</dbReference>
<evidence type="ECO:0000313" key="10">
    <source>
        <dbReference type="EMBL" id="WFD47292.1"/>
    </source>
</evidence>
<comment type="similarity">
    <text evidence="6">Belongs to the BCD1 family.</text>
</comment>
<keyword evidence="4" id="KW-0862">Zinc</keyword>
<feature type="region of interest" description="Disordered" evidence="8">
    <location>
        <begin position="375"/>
        <end position="483"/>
    </location>
</feature>
<dbReference type="PANTHER" id="PTHR13483:SF3">
    <property type="entry name" value="BOX C_D SNORNA PROTEIN 1"/>
    <property type="match status" value="1"/>
</dbReference>
<reference evidence="10 11" key="1">
    <citation type="journal article" date="2020" name="Elife">
        <title>Loss of centromere function drives karyotype evolution in closely related Malassezia species.</title>
        <authorList>
            <person name="Sankaranarayanan S.R."/>
            <person name="Ianiri G."/>
            <person name="Coelho M.A."/>
            <person name="Reza M.H."/>
            <person name="Thimmappa B.C."/>
            <person name="Ganguly P."/>
            <person name="Vadnala R.N."/>
            <person name="Sun S."/>
            <person name="Siddharthan R."/>
            <person name="Tellgren-Roth C."/>
            <person name="Dawson T.L."/>
            <person name="Heitman J."/>
            <person name="Sanyal K."/>
        </authorList>
    </citation>
    <scope>NUCLEOTIDE SEQUENCE [LARGE SCALE GENOMIC DNA]</scope>
    <source>
        <strain evidence="10">CBS14141</strain>
    </source>
</reference>